<dbReference type="InterPro" id="IPR023214">
    <property type="entry name" value="HAD_sf"/>
</dbReference>
<dbReference type="InterPro" id="IPR006439">
    <property type="entry name" value="HAD-SF_hydro_IA"/>
</dbReference>
<dbReference type="PANTHER" id="PTHR43316">
    <property type="entry name" value="HYDROLASE, HALOACID DELAHOGENASE-RELATED"/>
    <property type="match status" value="1"/>
</dbReference>
<dbReference type="AlphaFoldDB" id="A0A1H1G917"/>
<reference evidence="3" key="1">
    <citation type="submission" date="2016-10" db="EMBL/GenBank/DDBJ databases">
        <authorList>
            <person name="Varghese N."/>
            <person name="Submissions S."/>
        </authorList>
    </citation>
    <scope>NUCLEOTIDE SEQUENCE [LARGE SCALE GENOMIC DNA]</scope>
    <source>
        <strain evidence="3">DSM 45459</strain>
    </source>
</reference>
<dbReference type="GO" id="GO:0016787">
    <property type="term" value="F:hydrolase activity"/>
    <property type="evidence" value="ECO:0007669"/>
    <property type="project" value="UniProtKB-KW"/>
</dbReference>
<dbReference type="OrthoDB" id="3680851at2"/>
<dbReference type="InterPro" id="IPR023198">
    <property type="entry name" value="PGP-like_dom2"/>
</dbReference>
<dbReference type="InterPro" id="IPR036412">
    <property type="entry name" value="HAD-like_sf"/>
</dbReference>
<dbReference type="RefSeq" id="WP_092525624.1">
    <property type="nucleotide sequence ID" value="NZ_FNKO01000002.1"/>
</dbReference>
<sequence>MSAPTVAPTVAFDVFGTLADPASYALGLRPHTSEPEVIAASWRRYQLEISWLLTAAGRKLDWSTVTAQALDMALAATHVQLGEQQRAAALERVAVPELFEGVPEVLDELVGRGVRMAVFSNGDVGGLDRILAEHGIADRFEEVVGCSEVGAFKPAPETYRHLAARLEAPLEGIWLVSANPFDCAGAALVGMRVAQLASPASPKYPFAPEPELVLDGLAQLPEALPWE</sequence>
<dbReference type="Gene3D" id="3.40.50.1000">
    <property type="entry name" value="HAD superfamily/HAD-like"/>
    <property type="match status" value="1"/>
</dbReference>
<evidence type="ECO:0000313" key="3">
    <source>
        <dbReference type="Proteomes" id="UP000199301"/>
    </source>
</evidence>
<dbReference type="PRINTS" id="PR00413">
    <property type="entry name" value="HADHALOGNASE"/>
</dbReference>
<dbReference type="InterPro" id="IPR051540">
    <property type="entry name" value="S-2-haloacid_dehalogenase"/>
</dbReference>
<name>A0A1H1G917_9ACTN</name>
<dbReference type="SFLD" id="SFLDG01129">
    <property type="entry name" value="C1.5:_HAD__Beta-PGM__Phosphata"/>
    <property type="match status" value="1"/>
</dbReference>
<dbReference type="Pfam" id="PF00702">
    <property type="entry name" value="Hydrolase"/>
    <property type="match status" value="1"/>
</dbReference>
<protein>
    <submittedName>
        <fullName evidence="2">2-haloacid dehalogenase</fullName>
    </submittedName>
</protein>
<keyword evidence="1" id="KW-0378">Hydrolase</keyword>
<evidence type="ECO:0000313" key="2">
    <source>
        <dbReference type="EMBL" id="SDR09306.1"/>
    </source>
</evidence>
<keyword evidence="3" id="KW-1185">Reference proteome</keyword>
<proteinExistence type="predicted"/>
<dbReference type="EMBL" id="FNKO01000002">
    <property type="protein sequence ID" value="SDR09306.1"/>
    <property type="molecule type" value="Genomic_DNA"/>
</dbReference>
<dbReference type="SUPFAM" id="SSF56784">
    <property type="entry name" value="HAD-like"/>
    <property type="match status" value="1"/>
</dbReference>
<accession>A0A1H1G917</accession>
<dbReference type="Proteomes" id="UP000199301">
    <property type="component" value="Unassembled WGS sequence"/>
</dbReference>
<evidence type="ECO:0000256" key="1">
    <source>
        <dbReference type="ARBA" id="ARBA00022801"/>
    </source>
</evidence>
<dbReference type="PANTHER" id="PTHR43316:SF3">
    <property type="entry name" value="HALOACID DEHALOGENASE, TYPE II (AFU_ORTHOLOGUE AFUA_2G07750)-RELATED"/>
    <property type="match status" value="1"/>
</dbReference>
<gene>
    <name evidence="2" type="ORF">SAMN04489718_3480</name>
</gene>
<dbReference type="SFLD" id="SFLDS00003">
    <property type="entry name" value="Haloacid_Dehalogenase"/>
    <property type="match status" value="1"/>
</dbReference>
<organism evidence="2 3">
    <name type="scientific">Actinopolyspora saharensis</name>
    <dbReference type="NCBI Taxonomy" id="995062"/>
    <lineage>
        <taxon>Bacteria</taxon>
        <taxon>Bacillati</taxon>
        <taxon>Actinomycetota</taxon>
        <taxon>Actinomycetes</taxon>
        <taxon>Actinopolysporales</taxon>
        <taxon>Actinopolysporaceae</taxon>
        <taxon>Actinopolyspora</taxon>
    </lineage>
</organism>
<dbReference type="Gene3D" id="1.10.150.240">
    <property type="entry name" value="Putative phosphatase, domain 2"/>
    <property type="match status" value="1"/>
</dbReference>
<dbReference type="STRING" id="995062.SAMN04489718_3480"/>